<dbReference type="AlphaFoldDB" id="A0A8S1SXI9"/>
<gene>
    <name evidence="1" type="ORF">POCTA_138.1.T0140332</name>
</gene>
<accession>A0A8S1SXI9</accession>
<sequence length="109" mass="12939">MNENLIKKQLKALIYGYRKNLILQIEQVEQELFSIEIAKFKEFSIEIQQELLITMSNLIKYRLEENINTYLILELHEVDYNELIKKHGQESQDSVSQTDLAQLILNINK</sequence>
<comment type="caution">
    <text evidence="1">The sequence shown here is derived from an EMBL/GenBank/DDBJ whole genome shotgun (WGS) entry which is preliminary data.</text>
</comment>
<organism evidence="1 2">
    <name type="scientific">Paramecium octaurelia</name>
    <dbReference type="NCBI Taxonomy" id="43137"/>
    <lineage>
        <taxon>Eukaryota</taxon>
        <taxon>Sar</taxon>
        <taxon>Alveolata</taxon>
        <taxon>Ciliophora</taxon>
        <taxon>Intramacronucleata</taxon>
        <taxon>Oligohymenophorea</taxon>
        <taxon>Peniculida</taxon>
        <taxon>Parameciidae</taxon>
        <taxon>Paramecium</taxon>
    </lineage>
</organism>
<proteinExistence type="predicted"/>
<name>A0A8S1SXI9_PAROT</name>
<dbReference type="Proteomes" id="UP000683925">
    <property type="component" value="Unassembled WGS sequence"/>
</dbReference>
<evidence type="ECO:0000313" key="1">
    <source>
        <dbReference type="EMBL" id="CAD8143102.1"/>
    </source>
</evidence>
<reference evidence="1" key="1">
    <citation type="submission" date="2021-01" db="EMBL/GenBank/DDBJ databases">
        <authorList>
            <consortium name="Genoscope - CEA"/>
            <person name="William W."/>
        </authorList>
    </citation>
    <scope>NUCLEOTIDE SEQUENCE</scope>
</reference>
<dbReference type="EMBL" id="CAJJDP010000014">
    <property type="protein sequence ID" value="CAD8143102.1"/>
    <property type="molecule type" value="Genomic_DNA"/>
</dbReference>
<keyword evidence="2" id="KW-1185">Reference proteome</keyword>
<protein>
    <submittedName>
        <fullName evidence="1">Uncharacterized protein</fullName>
    </submittedName>
</protein>
<evidence type="ECO:0000313" key="2">
    <source>
        <dbReference type="Proteomes" id="UP000683925"/>
    </source>
</evidence>